<reference evidence="2" key="1">
    <citation type="journal article" date="2014" name="Front. Microbiol.">
        <title>High frequency of phylogenetically diverse reductive dehalogenase-homologous genes in deep subseafloor sedimentary metagenomes.</title>
        <authorList>
            <person name="Kawai M."/>
            <person name="Futagami T."/>
            <person name="Toyoda A."/>
            <person name="Takaki Y."/>
            <person name="Nishi S."/>
            <person name="Hori S."/>
            <person name="Arai W."/>
            <person name="Tsubouchi T."/>
            <person name="Morono Y."/>
            <person name="Uchiyama I."/>
            <person name="Ito T."/>
            <person name="Fujiyama A."/>
            <person name="Inagaki F."/>
            <person name="Takami H."/>
        </authorList>
    </citation>
    <scope>NUCLEOTIDE SEQUENCE</scope>
    <source>
        <strain evidence="2">Expedition CK06-06</strain>
    </source>
</reference>
<comment type="caution">
    <text evidence="2">The sequence shown here is derived from an EMBL/GenBank/DDBJ whole genome shotgun (WGS) entry which is preliminary data.</text>
</comment>
<dbReference type="GO" id="GO:0050660">
    <property type="term" value="F:flavin adenine dinucleotide binding"/>
    <property type="evidence" value="ECO:0007669"/>
    <property type="project" value="InterPro"/>
</dbReference>
<evidence type="ECO:0000259" key="1">
    <source>
        <dbReference type="Pfam" id="PF02771"/>
    </source>
</evidence>
<proteinExistence type="predicted"/>
<sequence>MTTLSAEEAFLIQTVREFIDREVKPSVQEVEHANEYPDKWIEQMKAIGIYGLAVPEAYGGAPVS</sequence>
<name>X1H6R5_9ZZZZ</name>
<dbReference type="Pfam" id="PF02771">
    <property type="entry name" value="Acyl-CoA_dh_N"/>
    <property type="match status" value="1"/>
</dbReference>
<gene>
    <name evidence="2" type="ORF">S03H2_27909</name>
</gene>
<organism evidence="2">
    <name type="scientific">marine sediment metagenome</name>
    <dbReference type="NCBI Taxonomy" id="412755"/>
    <lineage>
        <taxon>unclassified sequences</taxon>
        <taxon>metagenomes</taxon>
        <taxon>ecological metagenomes</taxon>
    </lineage>
</organism>
<dbReference type="EMBL" id="BARU01016804">
    <property type="protein sequence ID" value="GAH52780.1"/>
    <property type="molecule type" value="Genomic_DNA"/>
</dbReference>
<evidence type="ECO:0000313" key="2">
    <source>
        <dbReference type="EMBL" id="GAH52780.1"/>
    </source>
</evidence>
<dbReference type="InterPro" id="IPR037069">
    <property type="entry name" value="AcylCoA_DH/ox_N_sf"/>
</dbReference>
<dbReference type="AlphaFoldDB" id="X1H6R5"/>
<dbReference type="GO" id="GO:0016627">
    <property type="term" value="F:oxidoreductase activity, acting on the CH-CH group of donors"/>
    <property type="evidence" value="ECO:0007669"/>
    <property type="project" value="InterPro"/>
</dbReference>
<dbReference type="InterPro" id="IPR013786">
    <property type="entry name" value="AcylCoA_DH/ox_N"/>
</dbReference>
<dbReference type="Gene3D" id="1.10.540.10">
    <property type="entry name" value="Acyl-CoA dehydrogenase/oxidase, N-terminal domain"/>
    <property type="match status" value="1"/>
</dbReference>
<accession>X1H6R5</accession>
<protein>
    <recommendedName>
        <fullName evidence="1">Acyl-CoA dehydrogenase/oxidase N-terminal domain-containing protein</fullName>
    </recommendedName>
</protein>
<feature type="non-terminal residue" evidence="2">
    <location>
        <position position="64"/>
    </location>
</feature>
<dbReference type="SUPFAM" id="SSF56645">
    <property type="entry name" value="Acyl-CoA dehydrogenase NM domain-like"/>
    <property type="match status" value="1"/>
</dbReference>
<feature type="domain" description="Acyl-CoA dehydrogenase/oxidase N-terminal" evidence="1">
    <location>
        <begin position="6"/>
        <end position="62"/>
    </location>
</feature>
<dbReference type="InterPro" id="IPR009100">
    <property type="entry name" value="AcylCoA_DH/oxidase_NM_dom_sf"/>
</dbReference>